<evidence type="ECO:0000313" key="9">
    <source>
        <dbReference type="EMBL" id="VBB17922.1"/>
    </source>
</evidence>
<dbReference type="EC" id="1.8.3.2" evidence="7"/>
<dbReference type="EMBL" id="UPSH01000001">
    <property type="protein sequence ID" value="VBB17922.1"/>
    <property type="molecule type" value="Genomic_DNA"/>
</dbReference>
<dbReference type="PROSITE" id="PS51324">
    <property type="entry name" value="ERV_ALR"/>
    <property type="match status" value="1"/>
</dbReference>
<proteinExistence type="predicted"/>
<evidence type="ECO:0000256" key="6">
    <source>
        <dbReference type="ARBA" id="ARBA00048864"/>
    </source>
</evidence>
<evidence type="ECO:0000256" key="2">
    <source>
        <dbReference type="ARBA" id="ARBA00022630"/>
    </source>
</evidence>
<gene>
    <name evidence="9" type="ORF">YASMINEVIRUS_385</name>
</gene>
<dbReference type="InterPro" id="IPR017905">
    <property type="entry name" value="ERV/ALR_sulphydryl_oxidase"/>
</dbReference>
<keyword evidence="2 7" id="KW-0285">Flavoprotein</keyword>
<keyword evidence="3 7" id="KW-0274">FAD</keyword>
<comment type="catalytic activity">
    <reaction evidence="6 7">
        <text>2 R'C(R)SH + O2 = R'C(R)S-S(R)CR' + H2O2</text>
        <dbReference type="Rhea" id="RHEA:17357"/>
        <dbReference type="ChEBI" id="CHEBI:15379"/>
        <dbReference type="ChEBI" id="CHEBI:16240"/>
        <dbReference type="ChEBI" id="CHEBI:16520"/>
        <dbReference type="ChEBI" id="CHEBI:17412"/>
        <dbReference type="EC" id="1.8.3.2"/>
    </reaction>
</comment>
<dbReference type="GO" id="GO:0016972">
    <property type="term" value="F:thiol oxidase activity"/>
    <property type="evidence" value="ECO:0007669"/>
    <property type="project" value="UniProtKB-EC"/>
</dbReference>
<keyword evidence="5" id="KW-1015">Disulfide bond</keyword>
<dbReference type="Gene3D" id="1.20.120.310">
    <property type="entry name" value="ERV/ALR sulfhydryl oxidase domain"/>
    <property type="match status" value="1"/>
</dbReference>
<comment type="cofactor">
    <cofactor evidence="1 7">
        <name>FAD</name>
        <dbReference type="ChEBI" id="CHEBI:57692"/>
    </cofactor>
</comment>
<sequence length="115" mass="13698">VCITIRKMTDQRERALLGNMLWNQLHQRAINHDGTNDQKFIDEFSKKIPRYMKGCSCNEFWNKWKREHPPDFSQGNYFKWTVDTHNAVNLKLGKPNMCLQDAIKRWSPNCDKGNR</sequence>
<dbReference type="InterPro" id="IPR036774">
    <property type="entry name" value="ERV/ALR_sulphydryl_oxid_sf"/>
</dbReference>
<evidence type="ECO:0000256" key="3">
    <source>
        <dbReference type="ARBA" id="ARBA00022827"/>
    </source>
</evidence>
<keyword evidence="4 7" id="KW-0560">Oxidoreductase</keyword>
<evidence type="ECO:0000259" key="8">
    <source>
        <dbReference type="PROSITE" id="PS51324"/>
    </source>
</evidence>
<evidence type="ECO:0000313" key="10">
    <source>
        <dbReference type="Proteomes" id="UP000594342"/>
    </source>
</evidence>
<keyword evidence="10" id="KW-1185">Reference proteome</keyword>
<feature type="non-terminal residue" evidence="9">
    <location>
        <position position="1"/>
    </location>
</feature>
<dbReference type="Proteomes" id="UP000594342">
    <property type="component" value="Unassembled WGS sequence"/>
</dbReference>
<evidence type="ECO:0000256" key="7">
    <source>
        <dbReference type="RuleBase" id="RU371123"/>
    </source>
</evidence>
<evidence type="ECO:0000256" key="5">
    <source>
        <dbReference type="ARBA" id="ARBA00023157"/>
    </source>
</evidence>
<name>A0A5K0U929_9VIRU</name>
<comment type="caution">
    <text evidence="9">The sequence shown here is derived from an EMBL/GenBank/DDBJ whole genome shotgun (WGS) entry which is preliminary data.</text>
</comment>
<protein>
    <recommendedName>
        <fullName evidence="7">Sulfhydryl oxidase</fullName>
        <ecNumber evidence="7">1.8.3.2</ecNumber>
    </recommendedName>
</protein>
<evidence type="ECO:0000256" key="4">
    <source>
        <dbReference type="ARBA" id="ARBA00023002"/>
    </source>
</evidence>
<evidence type="ECO:0000256" key="1">
    <source>
        <dbReference type="ARBA" id="ARBA00001974"/>
    </source>
</evidence>
<reference evidence="9 10" key="1">
    <citation type="submission" date="2018-10" db="EMBL/GenBank/DDBJ databases">
        <authorList>
            <consortium name="IHU Genomes"/>
        </authorList>
    </citation>
    <scope>NUCLEOTIDE SEQUENCE [LARGE SCALE GENOMIC DNA]</scope>
    <source>
        <strain evidence="9 10">A1</strain>
    </source>
</reference>
<dbReference type="SUPFAM" id="SSF69000">
    <property type="entry name" value="FAD-dependent thiol oxidase"/>
    <property type="match status" value="1"/>
</dbReference>
<accession>A0A5K0U929</accession>
<dbReference type="Pfam" id="PF04777">
    <property type="entry name" value="Evr1_Alr"/>
    <property type="match status" value="1"/>
</dbReference>
<organism evidence="9 10">
    <name type="scientific">Yasminevirus sp. GU-2018</name>
    <dbReference type="NCBI Taxonomy" id="2420051"/>
    <lineage>
        <taxon>Viruses</taxon>
        <taxon>Varidnaviria</taxon>
        <taxon>Bamfordvirae</taxon>
        <taxon>Nucleocytoviricota</taxon>
        <taxon>Megaviricetes</taxon>
        <taxon>Imitervirales</taxon>
        <taxon>Mimiviridae</taxon>
        <taxon>Klosneuvirinae</taxon>
        <taxon>Yasminevirus</taxon>
        <taxon>Yasminevirus saudimassiliense</taxon>
    </lineage>
</organism>
<feature type="domain" description="ERV/ALR sulfhydryl oxidase" evidence="8">
    <location>
        <begin position="10"/>
        <end position="106"/>
    </location>
</feature>